<evidence type="ECO:0000313" key="3">
    <source>
        <dbReference type="Proteomes" id="UP000230233"/>
    </source>
</evidence>
<name>A0A2G5T9W3_9PELO</name>
<evidence type="ECO:0000256" key="1">
    <source>
        <dbReference type="SAM" id="Phobius"/>
    </source>
</evidence>
<organism evidence="2 3">
    <name type="scientific">Caenorhabditis nigoni</name>
    <dbReference type="NCBI Taxonomy" id="1611254"/>
    <lineage>
        <taxon>Eukaryota</taxon>
        <taxon>Metazoa</taxon>
        <taxon>Ecdysozoa</taxon>
        <taxon>Nematoda</taxon>
        <taxon>Chromadorea</taxon>
        <taxon>Rhabditida</taxon>
        <taxon>Rhabditina</taxon>
        <taxon>Rhabditomorpha</taxon>
        <taxon>Rhabditoidea</taxon>
        <taxon>Rhabditidae</taxon>
        <taxon>Peloderinae</taxon>
        <taxon>Caenorhabditis</taxon>
    </lineage>
</organism>
<feature type="transmembrane region" description="Helical" evidence="1">
    <location>
        <begin position="29"/>
        <end position="51"/>
    </location>
</feature>
<keyword evidence="1" id="KW-1133">Transmembrane helix</keyword>
<dbReference type="Proteomes" id="UP000230233">
    <property type="component" value="Chromosome V"/>
</dbReference>
<comment type="caution">
    <text evidence="2">The sequence shown here is derived from an EMBL/GenBank/DDBJ whole genome shotgun (WGS) entry which is preliminary data.</text>
</comment>
<keyword evidence="1" id="KW-0812">Transmembrane</keyword>
<dbReference type="AlphaFoldDB" id="A0A2G5T9W3"/>
<dbReference type="OrthoDB" id="5783916at2759"/>
<dbReference type="EMBL" id="PDUG01000005">
    <property type="protein sequence ID" value="PIC24028.1"/>
    <property type="molecule type" value="Genomic_DNA"/>
</dbReference>
<proteinExistence type="predicted"/>
<sequence length="170" mass="19512">MKPTVQSDYPICDIEPYPALFAEPAAQIIQVYIVPAISAIVSLSTLASAIFTIPRLSKIGKGEEPVVQEEVNLEILEGQHRNGLNTDLIRRWIICMLVVYATFLIRTVCYYIFIDHQTSDLFQKTPSARNQTVWWYDFMSVMFSGSRYIEYYVFCRNQLVTEFPPNAIGK</sequence>
<reference evidence="3" key="1">
    <citation type="submission" date="2017-10" db="EMBL/GenBank/DDBJ databases">
        <title>Rapid genome shrinkage in a self-fertile nematode reveals novel sperm competition proteins.</title>
        <authorList>
            <person name="Yin D."/>
            <person name="Schwarz E.M."/>
            <person name="Thomas C.G."/>
            <person name="Felde R.L."/>
            <person name="Korf I.F."/>
            <person name="Cutter A.D."/>
            <person name="Schartner C.M."/>
            <person name="Ralston E.J."/>
            <person name="Meyer B.J."/>
            <person name="Haag E.S."/>
        </authorList>
    </citation>
    <scope>NUCLEOTIDE SEQUENCE [LARGE SCALE GENOMIC DNA]</scope>
    <source>
        <strain evidence="3">JU1422</strain>
    </source>
</reference>
<feature type="transmembrane region" description="Helical" evidence="1">
    <location>
        <begin position="92"/>
        <end position="113"/>
    </location>
</feature>
<keyword evidence="3" id="KW-1185">Reference proteome</keyword>
<gene>
    <name evidence="2" type="primary">Cnig_chr_V.g17511</name>
    <name evidence="2" type="ORF">B9Z55_017511</name>
</gene>
<protein>
    <submittedName>
        <fullName evidence="2">Uncharacterized protein</fullName>
    </submittedName>
</protein>
<evidence type="ECO:0000313" key="2">
    <source>
        <dbReference type="EMBL" id="PIC24028.1"/>
    </source>
</evidence>
<keyword evidence="1" id="KW-0472">Membrane</keyword>
<accession>A0A2G5T9W3</accession>